<sequence>MHFAGWLHREIKSESIVCFHAEGQANIEEPFLSGFTLSRPENPREVSEYDVSTTSNLYRHPDYQMPKPAQKFHRSYDVYSLGMILIEIGLWKQIRTFWKPGMDAKSFHEHVHSRMSKSSTAS</sequence>
<name>A0A8H6DX92_COCSA</name>
<dbReference type="InterPro" id="IPR000719">
    <property type="entry name" value="Prot_kinase_dom"/>
</dbReference>
<dbReference type="PROSITE" id="PS50011">
    <property type="entry name" value="PROTEIN_KINASE_DOM"/>
    <property type="match status" value="1"/>
</dbReference>
<evidence type="ECO:0000313" key="3">
    <source>
        <dbReference type="Proteomes" id="UP000624244"/>
    </source>
</evidence>
<gene>
    <name evidence="2" type="ORF">GGP41_004189</name>
</gene>
<dbReference type="AlphaFoldDB" id="A0A8H6DX92"/>
<dbReference type="Proteomes" id="UP000624244">
    <property type="component" value="Unassembled WGS sequence"/>
</dbReference>
<protein>
    <recommendedName>
        <fullName evidence="1">Protein kinase domain-containing protein</fullName>
    </recommendedName>
</protein>
<dbReference type="GO" id="GO:0005524">
    <property type="term" value="F:ATP binding"/>
    <property type="evidence" value="ECO:0007669"/>
    <property type="project" value="InterPro"/>
</dbReference>
<feature type="domain" description="Protein kinase" evidence="1">
    <location>
        <begin position="1"/>
        <end position="122"/>
    </location>
</feature>
<dbReference type="InterPro" id="IPR011009">
    <property type="entry name" value="Kinase-like_dom_sf"/>
</dbReference>
<dbReference type="EMBL" id="WNKQ01000005">
    <property type="protein sequence ID" value="KAF5851357.1"/>
    <property type="molecule type" value="Genomic_DNA"/>
</dbReference>
<dbReference type="Gene3D" id="1.10.510.10">
    <property type="entry name" value="Transferase(Phosphotransferase) domain 1"/>
    <property type="match status" value="1"/>
</dbReference>
<accession>A0A8H6DX92</accession>
<evidence type="ECO:0000313" key="2">
    <source>
        <dbReference type="EMBL" id="KAF5851357.1"/>
    </source>
</evidence>
<comment type="caution">
    <text evidence="2">The sequence shown here is derived from an EMBL/GenBank/DDBJ whole genome shotgun (WGS) entry which is preliminary data.</text>
</comment>
<dbReference type="PANTHER" id="PTHR37542">
    <property type="entry name" value="HELO DOMAIN-CONTAINING PROTEIN-RELATED"/>
    <property type="match status" value="1"/>
</dbReference>
<reference evidence="2" key="1">
    <citation type="submission" date="2019-11" db="EMBL/GenBank/DDBJ databases">
        <title>Bipolaris sorokiniana Genome sequencing.</title>
        <authorList>
            <person name="Wang H."/>
        </authorList>
    </citation>
    <scope>NUCLEOTIDE SEQUENCE</scope>
</reference>
<dbReference type="GO" id="GO:0004672">
    <property type="term" value="F:protein kinase activity"/>
    <property type="evidence" value="ECO:0007669"/>
    <property type="project" value="InterPro"/>
</dbReference>
<dbReference type="SUPFAM" id="SSF56112">
    <property type="entry name" value="Protein kinase-like (PK-like)"/>
    <property type="match status" value="1"/>
</dbReference>
<evidence type="ECO:0000259" key="1">
    <source>
        <dbReference type="PROSITE" id="PS50011"/>
    </source>
</evidence>
<organism evidence="2 3">
    <name type="scientific">Cochliobolus sativus</name>
    <name type="common">Common root rot and spot blotch fungus</name>
    <name type="synonym">Bipolaris sorokiniana</name>
    <dbReference type="NCBI Taxonomy" id="45130"/>
    <lineage>
        <taxon>Eukaryota</taxon>
        <taxon>Fungi</taxon>
        <taxon>Dikarya</taxon>
        <taxon>Ascomycota</taxon>
        <taxon>Pezizomycotina</taxon>
        <taxon>Dothideomycetes</taxon>
        <taxon>Pleosporomycetidae</taxon>
        <taxon>Pleosporales</taxon>
        <taxon>Pleosporineae</taxon>
        <taxon>Pleosporaceae</taxon>
        <taxon>Bipolaris</taxon>
    </lineage>
</organism>
<proteinExistence type="predicted"/>